<evidence type="ECO:0000256" key="6">
    <source>
        <dbReference type="ARBA" id="ARBA00022729"/>
    </source>
</evidence>
<dbReference type="InterPro" id="IPR002969">
    <property type="entry name" value="ApolipopD"/>
</dbReference>
<dbReference type="InterPro" id="IPR012674">
    <property type="entry name" value="Calycin"/>
</dbReference>
<dbReference type="GO" id="GO:0006869">
    <property type="term" value="P:lipid transport"/>
    <property type="evidence" value="ECO:0007669"/>
    <property type="project" value="InterPro"/>
</dbReference>
<keyword evidence="5" id="KW-0964">Secreted</keyword>
<evidence type="ECO:0000256" key="7">
    <source>
        <dbReference type="ARBA" id="ARBA00023121"/>
    </source>
</evidence>
<comment type="similarity">
    <text evidence="2">Belongs to the calycin superfamily. Lipocalin family.</text>
</comment>
<dbReference type="GO" id="GO:0042246">
    <property type="term" value="P:tissue regeneration"/>
    <property type="evidence" value="ECO:0007669"/>
    <property type="project" value="InterPro"/>
</dbReference>
<dbReference type="PRINTS" id="PR01219">
    <property type="entry name" value="APOLIPOPROTD"/>
</dbReference>
<dbReference type="PRINTS" id="PR00179">
    <property type="entry name" value="LIPOCALIN"/>
</dbReference>
<dbReference type="Proteomes" id="UP000694403">
    <property type="component" value="Unplaced"/>
</dbReference>
<accession>A0A8C3RNJ4</accession>
<dbReference type="GO" id="GO:0006629">
    <property type="term" value="P:lipid metabolic process"/>
    <property type="evidence" value="ECO:0007669"/>
    <property type="project" value="TreeGrafter"/>
</dbReference>
<dbReference type="InterPro" id="IPR000566">
    <property type="entry name" value="Lipocln_cytosolic_FA-bd_dom"/>
</dbReference>
<dbReference type="Ensembl" id="ENSCSRT00000001997.1">
    <property type="protein sequence ID" value="ENSCSRP00000001940.1"/>
    <property type="gene ID" value="ENSCSRG00000001510.1"/>
</dbReference>
<evidence type="ECO:0000256" key="2">
    <source>
        <dbReference type="ARBA" id="ARBA00006889"/>
    </source>
</evidence>
<evidence type="ECO:0000256" key="5">
    <source>
        <dbReference type="ARBA" id="ARBA00022525"/>
    </source>
</evidence>
<dbReference type="PANTHER" id="PTHR10612">
    <property type="entry name" value="APOLIPOPROTEIN D"/>
    <property type="match status" value="1"/>
</dbReference>
<sequence>MAGIGNLWPAARQGKPPGGLGRFVYLPHLQVWPTVAPTGRGVQTCVINFQTSCSPLSSDGRINRIEGEAVQTDDEPAKLGVSFYWFMPSGPYWVLSTDYENYTLVYSCTTFIWLFHVEYAWILSRTPQLQPETVERLKNLLRSYKIDTEKMRPTDQMNCPPEM</sequence>
<keyword evidence="8" id="KW-1015">Disulfide bond</keyword>
<dbReference type="GO" id="GO:0007420">
    <property type="term" value="P:brain development"/>
    <property type="evidence" value="ECO:0007669"/>
    <property type="project" value="InterPro"/>
</dbReference>
<evidence type="ECO:0000256" key="8">
    <source>
        <dbReference type="ARBA" id="ARBA00023157"/>
    </source>
</evidence>
<evidence type="ECO:0000313" key="13">
    <source>
        <dbReference type="Proteomes" id="UP000694403"/>
    </source>
</evidence>
<protein>
    <recommendedName>
        <fullName evidence="3">Apolipoprotein D</fullName>
    </recommendedName>
</protein>
<keyword evidence="10" id="KW-0873">Pyrrolidone carboxylic acid</keyword>
<dbReference type="AlphaFoldDB" id="A0A8C3RNJ4"/>
<comment type="subcellular location">
    <subcellularLocation>
        <location evidence="1">Secreted</location>
    </subcellularLocation>
</comment>
<dbReference type="GO" id="GO:0005576">
    <property type="term" value="C:extracellular region"/>
    <property type="evidence" value="ECO:0007669"/>
    <property type="project" value="UniProtKB-SubCell"/>
</dbReference>
<dbReference type="Pfam" id="PF00061">
    <property type="entry name" value="Lipocalin"/>
    <property type="match status" value="1"/>
</dbReference>
<keyword evidence="7" id="KW-0446">Lipid-binding</keyword>
<dbReference type="GO" id="GO:0005737">
    <property type="term" value="C:cytoplasm"/>
    <property type="evidence" value="ECO:0007669"/>
    <property type="project" value="TreeGrafter"/>
</dbReference>
<feature type="domain" description="Lipocalin/cytosolic fatty-acid binding" evidence="11">
    <location>
        <begin position="70"/>
        <end position="157"/>
    </location>
</feature>
<dbReference type="InterPro" id="IPR026222">
    <property type="entry name" value="ApoD_vertbrte"/>
</dbReference>
<organism evidence="12 13">
    <name type="scientific">Chelydra serpentina</name>
    <name type="common">Snapping turtle</name>
    <name type="synonym">Testudo serpentina</name>
    <dbReference type="NCBI Taxonomy" id="8475"/>
    <lineage>
        <taxon>Eukaryota</taxon>
        <taxon>Metazoa</taxon>
        <taxon>Chordata</taxon>
        <taxon>Craniata</taxon>
        <taxon>Vertebrata</taxon>
        <taxon>Euteleostomi</taxon>
        <taxon>Archelosauria</taxon>
        <taxon>Testudinata</taxon>
        <taxon>Testudines</taxon>
        <taxon>Cryptodira</taxon>
        <taxon>Durocryptodira</taxon>
        <taxon>Americhelydia</taxon>
        <taxon>Chelydroidea</taxon>
        <taxon>Chelydridae</taxon>
        <taxon>Chelydra</taxon>
    </lineage>
</organism>
<proteinExistence type="inferred from homology"/>
<evidence type="ECO:0000256" key="9">
    <source>
        <dbReference type="ARBA" id="ARBA00023180"/>
    </source>
</evidence>
<dbReference type="PRINTS" id="PR02058">
    <property type="entry name" value="APODVERTBRTE"/>
</dbReference>
<evidence type="ECO:0000256" key="4">
    <source>
        <dbReference type="ARBA" id="ARBA00022448"/>
    </source>
</evidence>
<dbReference type="SUPFAM" id="SSF50814">
    <property type="entry name" value="Lipocalins"/>
    <property type="match status" value="1"/>
</dbReference>
<reference evidence="12" key="1">
    <citation type="submission" date="2025-08" db="UniProtKB">
        <authorList>
            <consortium name="Ensembl"/>
        </authorList>
    </citation>
    <scope>IDENTIFICATION</scope>
</reference>
<evidence type="ECO:0000256" key="10">
    <source>
        <dbReference type="ARBA" id="ARBA00023283"/>
    </source>
</evidence>
<evidence type="ECO:0000259" key="11">
    <source>
        <dbReference type="Pfam" id="PF00061"/>
    </source>
</evidence>
<dbReference type="FunFam" id="2.40.128.20:FF:000003">
    <property type="entry name" value="Apolipoprotein D"/>
    <property type="match status" value="1"/>
</dbReference>
<dbReference type="PANTHER" id="PTHR10612:SF34">
    <property type="entry name" value="APOLIPOPROTEIN D"/>
    <property type="match status" value="1"/>
</dbReference>
<evidence type="ECO:0000313" key="12">
    <source>
        <dbReference type="Ensembl" id="ENSCSRP00000001940.1"/>
    </source>
</evidence>
<evidence type="ECO:0000256" key="1">
    <source>
        <dbReference type="ARBA" id="ARBA00004613"/>
    </source>
</evidence>
<keyword evidence="4" id="KW-0813">Transport</keyword>
<evidence type="ECO:0000256" key="3">
    <source>
        <dbReference type="ARBA" id="ARBA00019890"/>
    </source>
</evidence>
<dbReference type="GO" id="GO:0015485">
    <property type="term" value="F:cholesterol binding"/>
    <property type="evidence" value="ECO:0007669"/>
    <property type="project" value="TreeGrafter"/>
</dbReference>
<keyword evidence="9" id="KW-0325">Glycoprotein</keyword>
<keyword evidence="6" id="KW-0732">Signal</keyword>
<keyword evidence="13" id="KW-1185">Reference proteome</keyword>
<dbReference type="GO" id="GO:0000302">
    <property type="term" value="P:response to reactive oxygen species"/>
    <property type="evidence" value="ECO:0007669"/>
    <property type="project" value="TreeGrafter"/>
</dbReference>
<reference evidence="12" key="2">
    <citation type="submission" date="2025-09" db="UniProtKB">
        <authorList>
            <consortium name="Ensembl"/>
        </authorList>
    </citation>
    <scope>IDENTIFICATION</scope>
</reference>
<dbReference type="Gene3D" id="2.40.128.20">
    <property type="match status" value="1"/>
</dbReference>
<name>A0A8C3RNJ4_CHESE</name>